<dbReference type="AlphaFoldDB" id="A0A1R3GN92"/>
<sequence>MAEKVFPGAAERFQTTAALYRG</sequence>
<keyword evidence="2" id="KW-1185">Reference proteome</keyword>
<proteinExistence type="predicted"/>
<name>A0A1R3GN92_COCAP</name>
<protein>
    <submittedName>
        <fullName evidence="1">Uncharacterized protein</fullName>
    </submittedName>
</protein>
<dbReference type="Proteomes" id="UP000188268">
    <property type="component" value="Unassembled WGS sequence"/>
</dbReference>
<accession>A0A1R3GN92</accession>
<organism evidence="1 2">
    <name type="scientific">Corchorus capsularis</name>
    <name type="common">Jute</name>
    <dbReference type="NCBI Taxonomy" id="210143"/>
    <lineage>
        <taxon>Eukaryota</taxon>
        <taxon>Viridiplantae</taxon>
        <taxon>Streptophyta</taxon>
        <taxon>Embryophyta</taxon>
        <taxon>Tracheophyta</taxon>
        <taxon>Spermatophyta</taxon>
        <taxon>Magnoliopsida</taxon>
        <taxon>eudicotyledons</taxon>
        <taxon>Gunneridae</taxon>
        <taxon>Pentapetalae</taxon>
        <taxon>rosids</taxon>
        <taxon>malvids</taxon>
        <taxon>Malvales</taxon>
        <taxon>Malvaceae</taxon>
        <taxon>Grewioideae</taxon>
        <taxon>Apeibeae</taxon>
        <taxon>Corchorus</taxon>
    </lineage>
</organism>
<comment type="caution">
    <text evidence="1">The sequence shown here is derived from an EMBL/GenBank/DDBJ whole genome shotgun (WGS) entry which is preliminary data.</text>
</comment>
<gene>
    <name evidence="1" type="ORF">CCACVL1_24772</name>
</gene>
<evidence type="ECO:0000313" key="1">
    <source>
        <dbReference type="EMBL" id="OMO59526.1"/>
    </source>
</evidence>
<reference evidence="1 2" key="1">
    <citation type="submission" date="2013-09" db="EMBL/GenBank/DDBJ databases">
        <title>Corchorus capsularis genome sequencing.</title>
        <authorList>
            <person name="Alam M."/>
            <person name="Haque M.S."/>
            <person name="Islam M.S."/>
            <person name="Emdad E.M."/>
            <person name="Islam M.M."/>
            <person name="Ahmed B."/>
            <person name="Halim A."/>
            <person name="Hossen Q.M.M."/>
            <person name="Hossain M.Z."/>
            <person name="Ahmed R."/>
            <person name="Khan M.M."/>
            <person name="Islam R."/>
            <person name="Rashid M.M."/>
            <person name="Khan S.A."/>
            <person name="Rahman M.S."/>
            <person name="Alam M."/>
        </authorList>
    </citation>
    <scope>NUCLEOTIDE SEQUENCE [LARGE SCALE GENOMIC DNA]</scope>
    <source>
        <strain evidence="2">cv. CVL-1</strain>
        <tissue evidence="1">Whole seedling</tissue>
    </source>
</reference>
<dbReference type="EMBL" id="AWWV01013905">
    <property type="protein sequence ID" value="OMO59526.1"/>
    <property type="molecule type" value="Genomic_DNA"/>
</dbReference>
<dbReference type="Gramene" id="OMO59526">
    <property type="protein sequence ID" value="OMO59526"/>
    <property type="gene ID" value="CCACVL1_24772"/>
</dbReference>
<evidence type="ECO:0000313" key="2">
    <source>
        <dbReference type="Proteomes" id="UP000188268"/>
    </source>
</evidence>